<feature type="chain" id="PRO_5002469141" description="Yeast cell wall synthesis Kre9/Knh1-like N-terminal domain-containing protein" evidence="3">
    <location>
        <begin position="21"/>
        <end position="341"/>
    </location>
</feature>
<reference evidence="5 6" key="1">
    <citation type="submission" date="2015-03" db="EMBL/GenBank/DDBJ databases">
        <title>RNA-seq based gene annotation and comparative genomics of four Zymoseptoria species reveal species-specific pathogenicity related genes and transposable element activity.</title>
        <authorList>
            <person name="Grandaubert J."/>
            <person name="Bhattacharyya A."/>
            <person name="Stukenbrock E.H."/>
        </authorList>
    </citation>
    <scope>NUCLEOTIDE SEQUENCE [LARGE SCALE GENOMIC DNA]</scope>
    <source>
        <strain evidence="5 6">Zb18110</strain>
    </source>
</reference>
<protein>
    <recommendedName>
        <fullName evidence="4">Yeast cell wall synthesis Kre9/Knh1-like N-terminal domain-containing protein</fullName>
    </recommendedName>
</protein>
<dbReference type="InterPro" id="IPR018466">
    <property type="entry name" value="Kre9/Knh1-like_N"/>
</dbReference>
<dbReference type="PANTHER" id="PTHR40633">
    <property type="entry name" value="MATRIX PROTEIN, PUTATIVE (AFU_ORTHOLOGUE AFUA_8G05410)-RELATED"/>
    <property type="match status" value="1"/>
</dbReference>
<keyword evidence="6" id="KW-1185">Reference proteome</keyword>
<dbReference type="Pfam" id="PF10342">
    <property type="entry name" value="Kre9_KNH"/>
    <property type="match status" value="1"/>
</dbReference>
<accession>A0A0F4GRY4</accession>
<evidence type="ECO:0000256" key="2">
    <source>
        <dbReference type="SAM" id="MobiDB-lite"/>
    </source>
</evidence>
<feature type="signal peptide" evidence="3">
    <location>
        <begin position="1"/>
        <end position="20"/>
    </location>
</feature>
<dbReference type="EMBL" id="LAFY01000373">
    <property type="protein sequence ID" value="KJX98940.1"/>
    <property type="molecule type" value="Genomic_DNA"/>
</dbReference>
<feature type="compositionally biased region" description="Polar residues" evidence="2">
    <location>
        <begin position="123"/>
        <end position="134"/>
    </location>
</feature>
<gene>
    <name evidence="5" type="ORF">TI39_contig381g00001</name>
</gene>
<feature type="region of interest" description="Disordered" evidence="2">
    <location>
        <begin position="123"/>
        <end position="209"/>
    </location>
</feature>
<dbReference type="Proteomes" id="UP000033647">
    <property type="component" value="Unassembled WGS sequence"/>
</dbReference>
<evidence type="ECO:0000313" key="6">
    <source>
        <dbReference type="Proteomes" id="UP000033647"/>
    </source>
</evidence>
<sequence>MSLFKLFTAALACTVPFASAYVQPKGDNPVGNEITKPNHGDILPVGKPFTITWNPTTPGTVTLLLLKGPATNLKLETVIVENYPNSNGKYDWTPSANLEGTTTDQGYGIQLIVETDPNKGQYQYTTQFGISNPNKPMGSGSSSSGSPSGATSGSGASSGSGSSSGSAPAPAPAPAAPAYVRSTGGDMAPQYQQTSPSDEPASTLTTASTSTATAATGDACAQKCNAAYDACRTAHDANMAQCAADYASCVGYNPFTGGSVTSATACSATAGPSGTVAAANGGAPAPYPTTTNAGGAASPAGTNAPGIGGNGTIPYMGGAGSLKTGAMGVALAAAGVAVLAC</sequence>
<dbReference type="AlphaFoldDB" id="A0A0F4GRY4"/>
<dbReference type="InterPro" id="IPR052982">
    <property type="entry name" value="SRP1/TIP1-like"/>
</dbReference>
<evidence type="ECO:0000313" key="5">
    <source>
        <dbReference type="EMBL" id="KJX98940.1"/>
    </source>
</evidence>
<feature type="compositionally biased region" description="Low complexity" evidence="2">
    <location>
        <begin position="138"/>
        <end position="168"/>
    </location>
</feature>
<comment type="caution">
    <text evidence="5">The sequence shown here is derived from an EMBL/GenBank/DDBJ whole genome shotgun (WGS) entry which is preliminary data.</text>
</comment>
<evidence type="ECO:0000256" key="3">
    <source>
        <dbReference type="SAM" id="SignalP"/>
    </source>
</evidence>
<name>A0A0F4GRY4_9PEZI</name>
<evidence type="ECO:0000256" key="1">
    <source>
        <dbReference type="ARBA" id="ARBA00022729"/>
    </source>
</evidence>
<dbReference type="STRING" id="1047168.A0A0F4GRY4"/>
<evidence type="ECO:0000259" key="4">
    <source>
        <dbReference type="Pfam" id="PF10342"/>
    </source>
</evidence>
<dbReference type="PANTHER" id="PTHR40633:SF1">
    <property type="entry name" value="GPI ANCHORED SERINE-THREONINE RICH PROTEIN (AFU_ORTHOLOGUE AFUA_1G03630)"/>
    <property type="match status" value="1"/>
</dbReference>
<organism evidence="5 6">
    <name type="scientific">Zymoseptoria brevis</name>
    <dbReference type="NCBI Taxonomy" id="1047168"/>
    <lineage>
        <taxon>Eukaryota</taxon>
        <taxon>Fungi</taxon>
        <taxon>Dikarya</taxon>
        <taxon>Ascomycota</taxon>
        <taxon>Pezizomycotina</taxon>
        <taxon>Dothideomycetes</taxon>
        <taxon>Dothideomycetidae</taxon>
        <taxon>Mycosphaerellales</taxon>
        <taxon>Mycosphaerellaceae</taxon>
        <taxon>Zymoseptoria</taxon>
    </lineage>
</organism>
<keyword evidence="1 3" id="KW-0732">Signal</keyword>
<feature type="domain" description="Yeast cell wall synthesis Kre9/Knh1-like N-terminal" evidence="4">
    <location>
        <begin position="36"/>
        <end position="130"/>
    </location>
</feature>
<dbReference type="OrthoDB" id="4094614at2759"/>
<proteinExistence type="predicted"/>